<comment type="caution">
    <text evidence="13">The sequence shown here is derived from an EMBL/GenBank/DDBJ whole genome shotgun (WGS) entry which is preliminary data.</text>
</comment>
<dbReference type="Pfam" id="PF07884">
    <property type="entry name" value="VKOR"/>
    <property type="match status" value="1"/>
</dbReference>
<keyword evidence="6" id="KW-0560">Oxidoreductase</keyword>
<dbReference type="GO" id="GO:0016020">
    <property type="term" value="C:membrane"/>
    <property type="evidence" value="ECO:0007669"/>
    <property type="project" value="UniProtKB-SubCell"/>
</dbReference>
<evidence type="ECO:0000256" key="6">
    <source>
        <dbReference type="ARBA" id="ARBA00023002"/>
    </source>
</evidence>
<dbReference type="GO" id="GO:0016491">
    <property type="term" value="F:oxidoreductase activity"/>
    <property type="evidence" value="ECO:0007669"/>
    <property type="project" value="UniProtKB-KW"/>
</dbReference>
<dbReference type="SMART" id="SM00756">
    <property type="entry name" value="VKc"/>
    <property type="match status" value="1"/>
</dbReference>
<evidence type="ECO:0000256" key="5">
    <source>
        <dbReference type="ARBA" id="ARBA00022989"/>
    </source>
</evidence>
<comment type="subcellular location">
    <subcellularLocation>
        <location evidence="1">Membrane</location>
        <topology evidence="1">Multi-pass membrane protein</topology>
    </subcellularLocation>
</comment>
<keyword evidence="7 11" id="KW-0472">Membrane</keyword>
<dbReference type="GO" id="GO:0048038">
    <property type="term" value="F:quinone binding"/>
    <property type="evidence" value="ECO:0007669"/>
    <property type="project" value="UniProtKB-KW"/>
</dbReference>
<keyword evidence="9" id="KW-0676">Redox-active center</keyword>
<dbReference type="Gene3D" id="1.20.1440.130">
    <property type="entry name" value="VKOR domain"/>
    <property type="match status" value="1"/>
</dbReference>
<evidence type="ECO:0000256" key="4">
    <source>
        <dbReference type="ARBA" id="ARBA00022719"/>
    </source>
</evidence>
<dbReference type="AlphaFoldDB" id="A0A921MDU8"/>
<evidence type="ECO:0000256" key="7">
    <source>
        <dbReference type="ARBA" id="ARBA00023136"/>
    </source>
</evidence>
<evidence type="ECO:0000256" key="9">
    <source>
        <dbReference type="ARBA" id="ARBA00023284"/>
    </source>
</evidence>
<evidence type="ECO:0000259" key="12">
    <source>
        <dbReference type="SMART" id="SM00756"/>
    </source>
</evidence>
<dbReference type="InterPro" id="IPR041714">
    <property type="entry name" value="VKOR_Actinobacteria"/>
</dbReference>
<dbReference type="EMBL" id="DYUK01000155">
    <property type="protein sequence ID" value="HJG80223.1"/>
    <property type="molecule type" value="Genomic_DNA"/>
</dbReference>
<sequence length="231" mass="24612">MSTRDTAGAPAADPATPSDPHESGPEPDGGGTERRWFTTDRGMGVFLLVTSVIGFLAAFELTVDKFRLLANPDVVLSCDLNPFFSCGSVMEFPQSEIFGFPNQLLGVFAYAVPLVLGVLLVSRVALPDWIMNGLSVGLLGGVALVTYLQYASIIQIGVGCPWCMIVWVVAILQFCVVLAANILRGRLGGGLLQSTAVRVLASSPVLIACLWLLVVGTVMVVNFWTFFGSLI</sequence>
<protein>
    <submittedName>
        <fullName evidence="13">Vitamin K epoxide reductase family protein</fullName>
    </submittedName>
</protein>
<feature type="compositionally biased region" description="Low complexity" evidence="10">
    <location>
        <begin position="1"/>
        <end position="18"/>
    </location>
</feature>
<dbReference type="CDD" id="cd12922">
    <property type="entry name" value="VKOR_5"/>
    <property type="match status" value="1"/>
</dbReference>
<feature type="transmembrane region" description="Helical" evidence="11">
    <location>
        <begin position="107"/>
        <end position="126"/>
    </location>
</feature>
<evidence type="ECO:0000256" key="1">
    <source>
        <dbReference type="ARBA" id="ARBA00004141"/>
    </source>
</evidence>
<keyword evidence="3 11" id="KW-0812">Transmembrane</keyword>
<feature type="transmembrane region" description="Helical" evidence="11">
    <location>
        <begin position="138"/>
        <end position="158"/>
    </location>
</feature>
<feature type="domain" description="Vitamin K epoxide reductase" evidence="12">
    <location>
        <begin position="40"/>
        <end position="181"/>
    </location>
</feature>
<accession>A0A921MDU8</accession>
<evidence type="ECO:0000256" key="8">
    <source>
        <dbReference type="ARBA" id="ARBA00023157"/>
    </source>
</evidence>
<evidence type="ECO:0000313" key="14">
    <source>
        <dbReference type="Proteomes" id="UP000784435"/>
    </source>
</evidence>
<dbReference type="InterPro" id="IPR012932">
    <property type="entry name" value="VKOR"/>
</dbReference>
<evidence type="ECO:0000256" key="2">
    <source>
        <dbReference type="ARBA" id="ARBA00006214"/>
    </source>
</evidence>
<comment type="similarity">
    <text evidence="2">Belongs to the VKOR family.</text>
</comment>
<evidence type="ECO:0000256" key="11">
    <source>
        <dbReference type="SAM" id="Phobius"/>
    </source>
</evidence>
<feature type="transmembrane region" description="Helical" evidence="11">
    <location>
        <begin position="44"/>
        <end position="63"/>
    </location>
</feature>
<organism evidence="13 14">
    <name type="scientific">Brevibacterium senegalense</name>
    <dbReference type="NCBI Taxonomy" id="1033736"/>
    <lineage>
        <taxon>Bacteria</taxon>
        <taxon>Bacillati</taxon>
        <taxon>Actinomycetota</taxon>
        <taxon>Actinomycetes</taxon>
        <taxon>Micrococcales</taxon>
        <taxon>Brevibacteriaceae</taxon>
        <taxon>Brevibacterium</taxon>
    </lineage>
</organism>
<keyword evidence="4" id="KW-0874">Quinone</keyword>
<gene>
    <name evidence="13" type="ORF">K8V08_07405</name>
</gene>
<evidence type="ECO:0000256" key="10">
    <source>
        <dbReference type="SAM" id="MobiDB-lite"/>
    </source>
</evidence>
<feature type="region of interest" description="Disordered" evidence="10">
    <location>
        <begin position="1"/>
        <end position="34"/>
    </location>
</feature>
<dbReference type="InterPro" id="IPR038354">
    <property type="entry name" value="VKOR_sf"/>
</dbReference>
<feature type="transmembrane region" description="Helical" evidence="11">
    <location>
        <begin position="164"/>
        <end position="183"/>
    </location>
</feature>
<dbReference type="Proteomes" id="UP000784435">
    <property type="component" value="Unassembled WGS sequence"/>
</dbReference>
<evidence type="ECO:0000313" key="13">
    <source>
        <dbReference type="EMBL" id="HJG80223.1"/>
    </source>
</evidence>
<name>A0A921MDU8_9MICO</name>
<keyword evidence="5 11" id="KW-1133">Transmembrane helix</keyword>
<keyword evidence="8" id="KW-1015">Disulfide bond</keyword>
<proteinExistence type="inferred from homology"/>
<feature type="transmembrane region" description="Helical" evidence="11">
    <location>
        <begin position="204"/>
        <end position="227"/>
    </location>
</feature>
<reference evidence="13" key="1">
    <citation type="journal article" date="2021" name="PeerJ">
        <title>Extensive microbial diversity within the chicken gut microbiome revealed by metagenomics and culture.</title>
        <authorList>
            <person name="Gilroy R."/>
            <person name="Ravi A."/>
            <person name="Getino M."/>
            <person name="Pursley I."/>
            <person name="Horton D.L."/>
            <person name="Alikhan N.F."/>
            <person name="Baker D."/>
            <person name="Gharbi K."/>
            <person name="Hall N."/>
            <person name="Watson M."/>
            <person name="Adriaenssens E.M."/>
            <person name="Foster-Nyarko E."/>
            <person name="Jarju S."/>
            <person name="Secka A."/>
            <person name="Antonio M."/>
            <person name="Oren A."/>
            <person name="Chaudhuri R.R."/>
            <person name="La Ragione R."/>
            <person name="Hildebrand F."/>
            <person name="Pallen M.J."/>
        </authorList>
    </citation>
    <scope>NUCLEOTIDE SEQUENCE</scope>
    <source>
        <strain evidence="13">ChiGjej5B5-7349</strain>
    </source>
</reference>
<evidence type="ECO:0000256" key="3">
    <source>
        <dbReference type="ARBA" id="ARBA00022692"/>
    </source>
</evidence>
<reference evidence="13" key="2">
    <citation type="submission" date="2021-09" db="EMBL/GenBank/DDBJ databases">
        <authorList>
            <person name="Gilroy R."/>
        </authorList>
    </citation>
    <scope>NUCLEOTIDE SEQUENCE</scope>
    <source>
        <strain evidence="13">ChiGjej5B5-7349</strain>
    </source>
</reference>